<name>A0A165Y729_9AGAM</name>
<dbReference type="InterPro" id="IPR053354">
    <property type="entry name" value="MGDG_epimerase"/>
</dbReference>
<evidence type="ECO:0000313" key="2">
    <source>
        <dbReference type="Proteomes" id="UP000076532"/>
    </source>
</evidence>
<dbReference type="EMBL" id="KV417704">
    <property type="protein sequence ID" value="KZP09272.1"/>
    <property type="molecule type" value="Genomic_DNA"/>
</dbReference>
<dbReference type="Proteomes" id="UP000076532">
    <property type="component" value="Unassembled WGS sequence"/>
</dbReference>
<feature type="non-terminal residue" evidence="1">
    <location>
        <position position="1"/>
    </location>
</feature>
<proteinExistence type="predicted"/>
<dbReference type="AlphaFoldDB" id="A0A165Y729"/>
<sequence>LPLSQYARRKDGEPATVTNLPAFLRNWEIFTERTLISIDWNNVIAAGGSAVQDAIPVKTICVRTKHAISIISQHPYRTVQIVLRIYSSPAEVILSFDIDCAGVAFDGGKVLITPRAALAFKTQCNTVDLTRRSPSYKYRLAKYHPRGFEVFVSDLCRQNVSPAIYNIPVARTQGLARLLALE</sequence>
<keyword evidence="2" id="KW-1185">Reference proteome</keyword>
<reference evidence="1 2" key="1">
    <citation type="journal article" date="2016" name="Mol. Biol. Evol.">
        <title>Comparative Genomics of Early-Diverging Mushroom-Forming Fungi Provides Insights into the Origins of Lignocellulose Decay Capabilities.</title>
        <authorList>
            <person name="Nagy L.G."/>
            <person name="Riley R."/>
            <person name="Tritt A."/>
            <person name="Adam C."/>
            <person name="Daum C."/>
            <person name="Floudas D."/>
            <person name="Sun H."/>
            <person name="Yadav J.S."/>
            <person name="Pangilinan J."/>
            <person name="Larsson K.H."/>
            <person name="Matsuura K."/>
            <person name="Barry K."/>
            <person name="Labutti K."/>
            <person name="Kuo R."/>
            <person name="Ohm R.A."/>
            <person name="Bhattacharya S.S."/>
            <person name="Shirouzu T."/>
            <person name="Yoshinaga Y."/>
            <person name="Martin F.M."/>
            <person name="Grigoriev I.V."/>
            <person name="Hibbett D.S."/>
        </authorList>
    </citation>
    <scope>NUCLEOTIDE SEQUENCE [LARGE SCALE GENOMIC DNA]</scope>
    <source>
        <strain evidence="1 2">CBS 109695</strain>
    </source>
</reference>
<feature type="non-terminal residue" evidence="1">
    <location>
        <position position="182"/>
    </location>
</feature>
<evidence type="ECO:0000313" key="1">
    <source>
        <dbReference type="EMBL" id="KZP09272.1"/>
    </source>
</evidence>
<organism evidence="1 2">
    <name type="scientific">Athelia psychrophila</name>
    <dbReference type="NCBI Taxonomy" id="1759441"/>
    <lineage>
        <taxon>Eukaryota</taxon>
        <taxon>Fungi</taxon>
        <taxon>Dikarya</taxon>
        <taxon>Basidiomycota</taxon>
        <taxon>Agaricomycotina</taxon>
        <taxon>Agaricomycetes</taxon>
        <taxon>Agaricomycetidae</taxon>
        <taxon>Atheliales</taxon>
        <taxon>Atheliaceae</taxon>
        <taxon>Athelia</taxon>
    </lineage>
</organism>
<gene>
    <name evidence="1" type="ORF">FIBSPDRAFT_659230</name>
</gene>
<dbReference type="PANTHER" id="PTHR43558:SF6">
    <property type="entry name" value="REDUCTASE, PUTATIVE (AFU_ORTHOLOGUE AFUA_3G10540)-RELATED"/>
    <property type="match status" value="1"/>
</dbReference>
<dbReference type="PANTHER" id="PTHR43558">
    <property type="entry name" value="REDUCTASE, PUTATIVE (AFU_ORTHOLOGUE AFUA_3G10540)-RELATED"/>
    <property type="match status" value="1"/>
</dbReference>
<dbReference type="OrthoDB" id="539213at2759"/>
<protein>
    <submittedName>
        <fullName evidence="1">Uncharacterized protein</fullName>
    </submittedName>
</protein>
<accession>A0A165Y729</accession>
<dbReference type="STRING" id="436010.A0A165Y729"/>